<evidence type="ECO:0000313" key="2">
    <source>
        <dbReference type="Proteomes" id="UP001152795"/>
    </source>
</evidence>
<feature type="non-terminal residue" evidence="1">
    <location>
        <position position="159"/>
    </location>
</feature>
<gene>
    <name evidence="1" type="ORF">PACLA_8A033727</name>
</gene>
<proteinExistence type="predicted"/>
<keyword evidence="2" id="KW-1185">Reference proteome</keyword>
<organism evidence="1 2">
    <name type="scientific">Paramuricea clavata</name>
    <name type="common">Red gorgonian</name>
    <name type="synonym">Violescent sea-whip</name>
    <dbReference type="NCBI Taxonomy" id="317549"/>
    <lineage>
        <taxon>Eukaryota</taxon>
        <taxon>Metazoa</taxon>
        <taxon>Cnidaria</taxon>
        <taxon>Anthozoa</taxon>
        <taxon>Octocorallia</taxon>
        <taxon>Malacalcyonacea</taxon>
        <taxon>Plexauridae</taxon>
        <taxon>Paramuricea</taxon>
    </lineage>
</organism>
<dbReference type="AlphaFoldDB" id="A0A7D9JJJ8"/>
<name>A0A7D9JJJ8_PARCT</name>
<evidence type="ECO:0000313" key="1">
    <source>
        <dbReference type="EMBL" id="CAB4030465.1"/>
    </source>
</evidence>
<sequence>LGARNIKALFKMYFERNVVISVLVVLAVSFQTAQSLDCIKCEYNSSTPSAQQVCNSSVVETCTLLSTYCESFVFIKGDTTYYNRGCSTVVQCGSPTTYCNALTSSSKTKIKACKITCCQSNSCNNNKFPSLSYNGVDHTKVGQAAFIMGLVTAILFASS</sequence>
<protein>
    <submittedName>
        <fullName evidence="1">Uncharacterized protein</fullName>
    </submittedName>
</protein>
<dbReference type="EMBL" id="CACRXK020016895">
    <property type="protein sequence ID" value="CAB4030465.1"/>
    <property type="molecule type" value="Genomic_DNA"/>
</dbReference>
<accession>A0A7D9JJJ8</accession>
<reference evidence="1" key="1">
    <citation type="submission" date="2020-04" db="EMBL/GenBank/DDBJ databases">
        <authorList>
            <person name="Alioto T."/>
            <person name="Alioto T."/>
            <person name="Gomez Garrido J."/>
        </authorList>
    </citation>
    <scope>NUCLEOTIDE SEQUENCE</scope>
    <source>
        <strain evidence="1">A484AB</strain>
    </source>
</reference>
<dbReference type="Proteomes" id="UP001152795">
    <property type="component" value="Unassembled WGS sequence"/>
</dbReference>
<comment type="caution">
    <text evidence="1">The sequence shown here is derived from an EMBL/GenBank/DDBJ whole genome shotgun (WGS) entry which is preliminary data.</text>
</comment>